<gene>
    <name evidence="1" type="ORF">pEaSNUABM3_00264</name>
</gene>
<protein>
    <submittedName>
        <fullName evidence="1">Uncharacterized protein</fullName>
    </submittedName>
</protein>
<organism evidence="1 2">
    <name type="scientific">Erwinia phage pEa_SNUABM_3</name>
    <dbReference type="NCBI Taxonomy" id="2869552"/>
    <lineage>
        <taxon>Viruses</taxon>
        <taxon>Duplodnaviria</taxon>
        <taxon>Heunggongvirae</taxon>
        <taxon>Uroviricota</taxon>
        <taxon>Caudoviricetes</taxon>
        <taxon>Alexandravirus</taxon>
        <taxon>Alexandravirus SNUABM3</taxon>
    </lineage>
</organism>
<sequence>MHNIELPVDARHFDDLTNAEFLQVCRALSTVTGREDLEFRSHLMSRFIDIAYRSGDTNTFGISKCRVLMPSEVQREDIVEDFEIHHGDAVISIERQRDTETTLQRIAGAIEACLPRE</sequence>
<dbReference type="Proteomes" id="UP000827787">
    <property type="component" value="Segment"/>
</dbReference>
<evidence type="ECO:0000313" key="2">
    <source>
        <dbReference type="Proteomes" id="UP000827787"/>
    </source>
</evidence>
<accession>A0AAE7XJA3</accession>
<dbReference type="EMBL" id="MZ443770">
    <property type="protein sequence ID" value="QZE56461.1"/>
    <property type="molecule type" value="Genomic_DNA"/>
</dbReference>
<evidence type="ECO:0000313" key="1">
    <source>
        <dbReference type="EMBL" id="QZE56461.1"/>
    </source>
</evidence>
<name>A0AAE7XJA3_9CAUD</name>
<proteinExistence type="predicted"/>
<keyword evidence="2" id="KW-1185">Reference proteome</keyword>
<reference evidence="1 2" key="1">
    <citation type="submission" date="2021-06" db="EMBL/GenBank/DDBJ databases">
        <title>Complete genome sequence of Erwinia phage pEa_SNUABM_03.</title>
        <authorList>
            <person name="Kim S.G."/>
            <person name="Park S.C."/>
        </authorList>
    </citation>
    <scope>NUCLEOTIDE SEQUENCE [LARGE SCALE GENOMIC DNA]</scope>
</reference>